<comment type="caution">
    <text evidence="2">The sequence shown here is derived from an EMBL/GenBank/DDBJ whole genome shotgun (WGS) entry which is preliminary data.</text>
</comment>
<dbReference type="Proteomes" id="UP000823388">
    <property type="component" value="Chromosome 4K"/>
</dbReference>
<accession>A0A8T0TJE3</accession>
<evidence type="ECO:0000313" key="3">
    <source>
        <dbReference type="Proteomes" id="UP000823388"/>
    </source>
</evidence>
<evidence type="ECO:0000313" key="2">
    <source>
        <dbReference type="EMBL" id="KAG2609225.1"/>
    </source>
</evidence>
<evidence type="ECO:0000259" key="1">
    <source>
        <dbReference type="Pfam" id="PF03478"/>
    </source>
</evidence>
<feature type="domain" description="KIB1-4 beta-propeller" evidence="1">
    <location>
        <begin position="36"/>
        <end position="231"/>
    </location>
</feature>
<name>A0A8T0TJE3_PANVG</name>
<dbReference type="InterPro" id="IPR005174">
    <property type="entry name" value="KIB1-4_b-propeller"/>
</dbReference>
<protein>
    <recommendedName>
        <fullName evidence="1">KIB1-4 beta-propeller domain-containing protein</fullName>
    </recommendedName>
</protein>
<sequence>MAAAAPTLPCLVFDYGGEQQRTKLFSVSDGAHRACEIALPPLAQPPPLRSVCALSGDPSCCTVAGGRCTVLLAEPPQSTILWYCHAGGTAWTRHEYDLGSASIRVPEGDAWCKRTVHRLASCRGRFYYPHSSTRCGVIGFSPAAGAGLPELGTVPMKMVRPRIPEGDFMATAATYLVEIGGDLHTVCVCHGIDITSVADVGVYRMDFAKQEHVRVESIGDRAILAGSGSGFGGCVYWMSSVDSRLHVFYIELGAEEVHEPCKGVAEPSRKPFWIIPAHP</sequence>
<reference evidence="2" key="1">
    <citation type="submission" date="2020-05" db="EMBL/GenBank/DDBJ databases">
        <title>WGS assembly of Panicum virgatum.</title>
        <authorList>
            <person name="Lovell J.T."/>
            <person name="Jenkins J."/>
            <person name="Shu S."/>
            <person name="Juenger T.E."/>
            <person name="Schmutz J."/>
        </authorList>
    </citation>
    <scope>NUCLEOTIDE SEQUENCE</scope>
    <source>
        <strain evidence="2">AP13</strain>
    </source>
</reference>
<proteinExistence type="predicted"/>
<dbReference type="PANTHER" id="PTHR33127">
    <property type="entry name" value="TRANSMEMBRANE PROTEIN"/>
    <property type="match status" value="1"/>
</dbReference>
<dbReference type="AlphaFoldDB" id="A0A8T0TJE3"/>
<organism evidence="2 3">
    <name type="scientific">Panicum virgatum</name>
    <name type="common">Blackwell switchgrass</name>
    <dbReference type="NCBI Taxonomy" id="38727"/>
    <lineage>
        <taxon>Eukaryota</taxon>
        <taxon>Viridiplantae</taxon>
        <taxon>Streptophyta</taxon>
        <taxon>Embryophyta</taxon>
        <taxon>Tracheophyta</taxon>
        <taxon>Spermatophyta</taxon>
        <taxon>Magnoliopsida</taxon>
        <taxon>Liliopsida</taxon>
        <taxon>Poales</taxon>
        <taxon>Poaceae</taxon>
        <taxon>PACMAD clade</taxon>
        <taxon>Panicoideae</taxon>
        <taxon>Panicodae</taxon>
        <taxon>Paniceae</taxon>
        <taxon>Panicinae</taxon>
        <taxon>Panicum</taxon>
        <taxon>Panicum sect. Hiantes</taxon>
    </lineage>
</organism>
<dbReference type="Pfam" id="PF03478">
    <property type="entry name" value="Beta-prop_KIB1-4"/>
    <property type="match status" value="1"/>
</dbReference>
<dbReference type="PANTHER" id="PTHR33127:SF89">
    <property type="entry name" value="OS06G0135800 PROTEIN"/>
    <property type="match status" value="1"/>
</dbReference>
<keyword evidence="3" id="KW-1185">Reference proteome</keyword>
<gene>
    <name evidence="2" type="ORF">PVAP13_4KG017600</name>
</gene>
<dbReference type="EMBL" id="CM029043">
    <property type="protein sequence ID" value="KAG2609225.1"/>
    <property type="molecule type" value="Genomic_DNA"/>
</dbReference>